<gene>
    <name evidence="1" type="ORF">BAVI_08646</name>
</gene>
<proteinExistence type="predicted"/>
<sequence length="84" mass="9827">GPIDWRVKNNVKKDFSIIYGFAEDDAKTIVINSEGNIQPNRFFVRDNLWVWYVTFQKDQIKLPIKVTVYDTDGQIIYGGNEKEN</sequence>
<name>A0AB94IQ41_9BACI</name>
<evidence type="ECO:0000313" key="1">
    <source>
        <dbReference type="EMBL" id="ETI69154.1"/>
    </source>
</evidence>
<comment type="caution">
    <text evidence="1">The sequence shown here is derived from an EMBL/GenBank/DDBJ whole genome shotgun (WGS) entry which is preliminary data.</text>
</comment>
<evidence type="ECO:0000313" key="2">
    <source>
        <dbReference type="Proteomes" id="UP000018877"/>
    </source>
</evidence>
<dbReference type="AlphaFoldDB" id="A0AB94IQ41"/>
<dbReference type="EMBL" id="ALAN01000058">
    <property type="protein sequence ID" value="ETI69154.1"/>
    <property type="molecule type" value="Genomic_DNA"/>
</dbReference>
<reference evidence="1 2" key="1">
    <citation type="journal article" date="2014" name="Environ. Microbiol.">
        <title>The nitrate-ammonifying and nosZ-carrying bacterium Bacillus vireti is a potent source and sink for nitric and nitrous oxide under high nitrate conditions.</title>
        <authorList>
            <person name="Mania D."/>
            <person name="Heylen K."/>
            <person name="van Spanning R.J."/>
            <person name="Frostegard A."/>
        </authorList>
    </citation>
    <scope>NUCLEOTIDE SEQUENCE [LARGE SCALE GENOMIC DNA]</scope>
    <source>
        <strain evidence="1 2">LMG 21834</strain>
    </source>
</reference>
<accession>A0AB94IQ41</accession>
<feature type="non-terminal residue" evidence="1">
    <location>
        <position position="1"/>
    </location>
</feature>
<dbReference type="Proteomes" id="UP000018877">
    <property type="component" value="Unassembled WGS sequence"/>
</dbReference>
<keyword evidence="2" id="KW-1185">Reference proteome</keyword>
<organism evidence="1 2">
    <name type="scientific">Neobacillus vireti LMG 21834</name>
    <dbReference type="NCBI Taxonomy" id="1131730"/>
    <lineage>
        <taxon>Bacteria</taxon>
        <taxon>Bacillati</taxon>
        <taxon>Bacillota</taxon>
        <taxon>Bacilli</taxon>
        <taxon>Bacillales</taxon>
        <taxon>Bacillaceae</taxon>
        <taxon>Neobacillus</taxon>
    </lineage>
</organism>
<protein>
    <submittedName>
        <fullName evidence="1">Uncharacterized protein</fullName>
    </submittedName>
</protein>